<dbReference type="InterPro" id="IPR032675">
    <property type="entry name" value="LRR_dom_sf"/>
</dbReference>
<sequence>MANRAKVGKEVDRISSLPDELLFHIISFLPLKQAVCTSILSTRWRKIYASMSNLNFDDCFKWRKSDGYGFMNFVDRVLLYHTGGVDKFRIKYGGFVDSYRVDGWIQYALLKNVRELDLYIDCHKFKVLSAGVSTCKTLVALRLHSLAAATNLFKGISNVIALRISGIFTAVFLPGSIAIPELPKLTYLNLDGYFSGGWERLLPHLLSCFPCLGNLVFTVNLQHSRNVSKDLLLSKRFPSCLCSQLKTLEILSFQGRKNEMQMVEFFLKNAEVLENFSVQIIARKRQNLAEWRSNITDKLLNLPKASKNCKVLVV</sequence>
<name>A0AB32WPS9_THECC</name>
<dbReference type="RefSeq" id="XP_017979677.1">
    <property type="nucleotide sequence ID" value="XM_018124188.1"/>
</dbReference>
<dbReference type="SMART" id="SM00579">
    <property type="entry name" value="FBD"/>
    <property type="match status" value="1"/>
</dbReference>
<protein>
    <submittedName>
        <fullName evidence="3">F-box protein At3g03040-like</fullName>
    </submittedName>
</protein>
<dbReference type="KEGG" id="tcc:108662705"/>
<dbReference type="InterPro" id="IPR053781">
    <property type="entry name" value="F-box_AtFBL13-like"/>
</dbReference>
<evidence type="ECO:0000259" key="1">
    <source>
        <dbReference type="PROSITE" id="PS50181"/>
    </source>
</evidence>
<dbReference type="PANTHER" id="PTHR31293:SF12">
    <property type="entry name" value="RNI-LIKE SUPERFAMILY PROTEIN"/>
    <property type="match status" value="1"/>
</dbReference>
<reference evidence="2" key="1">
    <citation type="journal article" date="1997" name="Nucleic Acids Res.">
        <title>tRNAscan-SE: a program for improved detection of transfer RNA genes in genomic sequence.</title>
        <authorList>
            <person name="Lowe T.M."/>
            <person name="Eddy S.R."/>
        </authorList>
    </citation>
    <scope>NUCLEOTIDE SEQUENCE [LARGE SCALE GENOMIC DNA]</scope>
    <source>
        <strain evidence="2">r\B97-61/B2</strain>
    </source>
</reference>
<evidence type="ECO:0000313" key="3">
    <source>
        <dbReference type="RefSeq" id="XP_017979677.1"/>
    </source>
</evidence>
<dbReference type="InterPro" id="IPR001810">
    <property type="entry name" value="F-box_dom"/>
</dbReference>
<accession>A0AB32WPS9</accession>
<dbReference type="Proteomes" id="UP000694886">
    <property type="component" value="Chromosome 7"/>
</dbReference>
<gene>
    <name evidence="3" type="primary">LOC108662705</name>
</gene>
<organism evidence="2 3">
    <name type="scientific">Theobroma cacao</name>
    <name type="common">Cacao</name>
    <name type="synonym">Cocoa</name>
    <dbReference type="NCBI Taxonomy" id="3641"/>
    <lineage>
        <taxon>Eukaryota</taxon>
        <taxon>Viridiplantae</taxon>
        <taxon>Streptophyta</taxon>
        <taxon>Embryophyta</taxon>
        <taxon>Tracheophyta</taxon>
        <taxon>Spermatophyta</taxon>
        <taxon>Magnoliopsida</taxon>
        <taxon>eudicotyledons</taxon>
        <taxon>Gunneridae</taxon>
        <taxon>Pentapetalae</taxon>
        <taxon>rosids</taxon>
        <taxon>malvids</taxon>
        <taxon>Malvales</taxon>
        <taxon>Malvaceae</taxon>
        <taxon>Byttnerioideae</taxon>
        <taxon>Theobroma</taxon>
    </lineage>
</organism>
<dbReference type="CDD" id="cd22160">
    <property type="entry name" value="F-box_AtFBL13-like"/>
    <property type="match status" value="1"/>
</dbReference>
<evidence type="ECO:0000313" key="2">
    <source>
        <dbReference type="Proteomes" id="UP000694886"/>
    </source>
</evidence>
<dbReference type="SUPFAM" id="SSF81383">
    <property type="entry name" value="F-box domain"/>
    <property type="match status" value="1"/>
</dbReference>
<dbReference type="SUPFAM" id="SSF52047">
    <property type="entry name" value="RNI-like"/>
    <property type="match status" value="1"/>
</dbReference>
<dbReference type="InterPro" id="IPR055294">
    <property type="entry name" value="FBL60-like"/>
</dbReference>
<dbReference type="Pfam" id="PF08387">
    <property type="entry name" value="FBD"/>
    <property type="match status" value="1"/>
</dbReference>
<reference evidence="3" key="2">
    <citation type="submission" date="2025-08" db="UniProtKB">
        <authorList>
            <consortium name="RefSeq"/>
        </authorList>
    </citation>
    <scope>IDENTIFICATION</scope>
</reference>
<dbReference type="Gene3D" id="1.20.1280.50">
    <property type="match status" value="1"/>
</dbReference>
<proteinExistence type="predicted"/>
<dbReference type="PANTHER" id="PTHR31293">
    <property type="entry name" value="RNI-LIKE SUPERFAMILY PROTEIN"/>
    <property type="match status" value="1"/>
</dbReference>
<dbReference type="Gramene" id="Tc07v2_t004000.1">
    <property type="protein sequence ID" value="Tc07v2_p004000.1"/>
    <property type="gene ID" value="Tc07v2_g004000"/>
</dbReference>
<dbReference type="PROSITE" id="PS50181">
    <property type="entry name" value="FBOX"/>
    <property type="match status" value="1"/>
</dbReference>
<dbReference type="GeneID" id="108662705"/>
<dbReference type="Gene3D" id="3.80.10.10">
    <property type="entry name" value="Ribonuclease Inhibitor"/>
    <property type="match status" value="1"/>
</dbReference>
<dbReference type="InterPro" id="IPR036047">
    <property type="entry name" value="F-box-like_dom_sf"/>
</dbReference>
<dbReference type="AlphaFoldDB" id="A0AB32WPS9"/>
<feature type="domain" description="F-box" evidence="1">
    <location>
        <begin position="11"/>
        <end position="59"/>
    </location>
</feature>
<dbReference type="Pfam" id="PF00646">
    <property type="entry name" value="F-box"/>
    <property type="match status" value="1"/>
</dbReference>
<dbReference type="InterPro" id="IPR006566">
    <property type="entry name" value="FBD"/>
</dbReference>